<dbReference type="AlphaFoldDB" id="A0AAV8V3L1"/>
<protein>
    <submittedName>
        <fullName evidence="1">Uncharacterized protein</fullName>
    </submittedName>
</protein>
<dbReference type="EMBL" id="JAMWBK010000002">
    <property type="protein sequence ID" value="KAJ8907872.1"/>
    <property type="molecule type" value="Genomic_DNA"/>
</dbReference>
<name>A0AAV8V3L1_9RHOD</name>
<proteinExistence type="predicted"/>
<reference evidence="1 2" key="1">
    <citation type="journal article" date="2023" name="Nat. Commun.">
        <title>Origin of minicircular mitochondrial genomes in red algae.</title>
        <authorList>
            <person name="Lee Y."/>
            <person name="Cho C.H."/>
            <person name="Lee Y.M."/>
            <person name="Park S.I."/>
            <person name="Yang J.H."/>
            <person name="West J.A."/>
            <person name="Bhattacharya D."/>
            <person name="Yoon H.S."/>
        </authorList>
    </citation>
    <scope>NUCLEOTIDE SEQUENCE [LARGE SCALE GENOMIC DNA]</scope>
    <source>
        <strain evidence="1 2">CCMP1338</strain>
        <tissue evidence="1">Whole cell</tissue>
    </source>
</reference>
<keyword evidence="2" id="KW-1185">Reference proteome</keyword>
<evidence type="ECO:0000313" key="1">
    <source>
        <dbReference type="EMBL" id="KAJ8907872.1"/>
    </source>
</evidence>
<sequence length="175" mass="19750">MRHIAAQFLVNGTRESKRPARTEEGIQFAKQNQLAVGKEEIANMQSQSLFEWPELASFVPALVQRLKSQHEAGKEEKEDKFDLESVLPAPLFQSISFTWEEQPDAEEKSFVEKVFDIHRNVVEGVEDKYKKLVSSVSQGSQRRLESSSPSHKEVLTVEDASIIAVGMNILSSFKS</sequence>
<comment type="caution">
    <text evidence="1">The sequence shown here is derived from an EMBL/GenBank/DDBJ whole genome shotgun (WGS) entry which is preliminary data.</text>
</comment>
<dbReference type="Proteomes" id="UP001157974">
    <property type="component" value="Unassembled WGS sequence"/>
</dbReference>
<organism evidence="1 2">
    <name type="scientific">Rhodosorus marinus</name>
    <dbReference type="NCBI Taxonomy" id="101924"/>
    <lineage>
        <taxon>Eukaryota</taxon>
        <taxon>Rhodophyta</taxon>
        <taxon>Stylonematophyceae</taxon>
        <taxon>Stylonematales</taxon>
        <taxon>Stylonemataceae</taxon>
        <taxon>Rhodosorus</taxon>
    </lineage>
</organism>
<gene>
    <name evidence="1" type="ORF">NDN08_007976</name>
</gene>
<evidence type="ECO:0000313" key="2">
    <source>
        <dbReference type="Proteomes" id="UP001157974"/>
    </source>
</evidence>
<accession>A0AAV8V3L1</accession>